<sequence>MSEPQQQQENEGTQTSVGLSGSVGAGGNGAPRSAQATGPAFFDTLAAAGKRLAQLREAKGWSIDDVSARLKVPVPKMRALEAGDISQLPGTTFALGVVRSYAKMLGVDPAPFAQALRRDKGEPEPDLSMPASTGTDLPRGRVSVSLGGSPRHRSWWWGVAAVIVALIALVMWRSGGESPAWLARLKASANGGAVGSGEASATAAQGQTVASGAAIVADNGASDANTAGEAGGGQLAAGANAASTSAEGAAASASQAEAAAPGVSTPSAAASSAATMPEASAASSPAKAAAPSSSAAQSPQAVATNDASGATVAPGVSTVAFTVTQDSWFSVRDKSGKELFSGIVHAGDTKEIQGEEPFKVVAGNRAGVQSVTLDGKQVDAAKYGTGKGNVSRFSLP</sequence>
<dbReference type="InterPro" id="IPR010982">
    <property type="entry name" value="Lambda_DNA-bd_dom_sf"/>
</dbReference>
<dbReference type="Pfam" id="PF13464">
    <property type="entry name" value="RodZ_C"/>
    <property type="match status" value="1"/>
</dbReference>
<dbReference type="InterPro" id="IPR001387">
    <property type="entry name" value="Cro/C1-type_HTH"/>
</dbReference>
<feature type="region of interest" description="Disordered" evidence="1">
    <location>
        <begin position="1"/>
        <end position="36"/>
    </location>
</feature>
<dbReference type="SUPFAM" id="SSF47413">
    <property type="entry name" value="lambda repressor-like DNA-binding domains"/>
    <property type="match status" value="1"/>
</dbReference>
<dbReference type="AlphaFoldDB" id="A0A2T3XMI2"/>
<dbReference type="InterPro" id="IPR025194">
    <property type="entry name" value="RodZ-like_C"/>
</dbReference>
<comment type="caution">
    <text evidence="4">The sequence shown here is derived from an EMBL/GenBank/DDBJ whole genome shotgun (WGS) entry which is preliminary data.</text>
</comment>
<proteinExistence type="predicted"/>
<keyword evidence="2" id="KW-0812">Transmembrane</keyword>
<evidence type="ECO:0000256" key="1">
    <source>
        <dbReference type="SAM" id="MobiDB-lite"/>
    </source>
</evidence>
<dbReference type="Pfam" id="PF13413">
    <property type="entry name" value="HTH_25"/>
    <property type="match status" value="1"/>
</dbReference>
<evidence type="ECO:0000256" key="2">
    <source>
        <dbReference type="SAM" id="Phobius"/>
    </source>
</evidence>
<keyword evidence="2" id="KW-0472">Membrane</keyword>
<accession>A0A2T3XMI2</accession>
<reference evidence="4 5" key="1">
    <citation type="submission" date="2018-03" db="EMBL/GenBank/DDBJ databases">
        <title>Whole genome analyses suggest that Burkholderia sensu lato contains two further novel genera in the rhizoxinica-symbiotica group Mycetohabitans gen. nov., and Trinickia gen. nov.: implications for the evolution of diazotrophy and nodulation in the Burkholderiaceae.</title>
        <authorList>
            <person name="Estrada De Los Santos P."/>
            <person name="Palmer M."/>
            <person name="Chavez-Ramirez B."/>
            <person name="Steenkamp E.T."/>
            <person name="Hirsch A.M."/>
            <person name="Manyaka P."/>
            <person name="Maluk M."/>
            <person name="Lafos M."/>
            <person name="Crook M."/>
            <person name="Gross E."/>
            <person name="Simon M.F."/>
            <person name="Bueno Dos Reis Junior F."/>
            <person name="Poole P.S."/>
            <person name="Venter S.N."/>
            <person name="James E.K."/>
        </authorList>
    </citation>
    <scope>NUCLEOTIDE SEQUENCE [LARGE SCALE GENOMIC DNA]</scope>
    <source>
        <strain evidence="4 5">JPY-366</strain>
    </source>
</reference>
<dbReference type="PANTHER" id="PTHR34475:SF1">
    <property type="entry name" value="CYTOSKELETON PROTEIN RODZ"/>
    <property type="match status" value="1"/>
</dbReference>
<evidence type="ECO:0000313" key="5">
    <source>
        <dbReference type="Proteomes" id="UP000240638"/>
    </source>
</evidence>
<feature type="domain" description="HTH cro/C1-type" evidence="3">
    <location>
        <begin position="51"/>
        <end position="112"/>
    </location>
</feature>
<gene>
    <name evidence="4" type="ORF">C9I57_26130</name>
</gene>
<dbReference type="GO" id="GO:0003677">
    <property type="term" value="F:DNA binding"/>
    <property type="evidence" value="ECO:0007669"/>
    <property type="project" value="InterPro"/>
</dbReference>
<feature type="transmembrane region" description="Helical" evidence="2">
    <location>
        <begin position="155"/>
        <end position="172"/>
    </location>
</feature>
<protein>
    <submittedName>
        <fullName evidence="4">DUF4115 domain-containing protein</fullName>
    </submittedName>
</protein>
<dbReference type="InterPro" id="IPR050400">
    <property type="entry name" value="Bact_Cytoskel_RodZ"/>
</dbReference>
<feature type="region of interest" description="Disordered" evidence="1">
    <location>
        <begin position="119"/>
        <end position="141"/>
    </location>
</feature>
<feature type="region of interest" description="Disordered" evidence="1">
    <location>
        <begin position="282"/>
        <end position="302"/>
    </location>
</feature>
<organism evidence="4 5">
    <name type="scientific">Trinickia symbiotica</name>
    <dbReference type="NCBI Taxonomy" id="863227"/>
    <lineage>
        <taxon>Bacteria</taxon>
        <taxon>Pseudomonadati</taxon>
        <taxon>Pseudomonadota</taxon>
        <taxon>Betaproteobacteria</taxon>
        <taxon>Burkholderiales</taxon>
        <taxon>Burkholderiaceae</taxon>
        <taxon>Trinickia</taxon>
    </lineage>
</organism>
<keyword evidence="2" id="KW-1133">Transmembrane helix</keyword>
<dbReference type="PANTHER" id="PTHR34475">
    <property type="match status" value="1"/>
</dbReference>
<evidence type="ECO:0000259" key="3">
    <source>
        <dbReference type="SMART" id="SM00530"/>
    </source>
</evidence>
<dbReference type="EMBL" id="PYUC01000016">
    <property type="protein sequence ID" value="PTB17710.1"/>
    <property type="molecule type" value="Genomic_DNA"/>
</dbReference>
<evidence type="ECO:0000313" key="4">
    <source>
        <dbReference type="EMBL" id="PTB17710.1"/>
    </source>
</evidence>
<dbReference type="CDD" id="cd00093">
    <property type="entry name" value="HTH_XRE"/>
    <property type="match status" value="1"/>
</dbReference>
<dbReference type="RefSeq" id="WP_107153496.1">
    <property type="nucleotide sequence ID" value="NZ_PYUC01000016.1"/>
</dbReference>
<dbReference type="Proteomes" id="UP000240638">
    <property type="component" value="Unassembled WGS sequence"/>
</dbReference>
<name>A0A2T3XMI2_9BURK</name>
<feature type="compositionally biased region" description="Polar residues" evidence="1">
    <location>
        <begin position="1"/>
        <end position="15"/>
    </location>
</feature>
<dbReference type="Gene3D" id="1.10.260.40">
    <property type="entry name" value="lambda repressor-like DNA-binding domains"/>
    <property type="match status" value="1"/>
</dbReference>
<dbReference type="SMART" id="SM00530">
    <property type="entry name" value="HTH_XRE"/>
    <property type="match status" value="1"/>
</dbReference>